<keyword evidence="3" id="KW-1185">Reference proteome</keyword>
<sequence length="451" mass="48586">MRQWESSSWFEQVQDWISRVLKAYGVHQNGPLYRVTLGLGATVWTVPTSEGELYFKAVAPPRVHEAELVARVAPFSRGHIPTPLAVEDSEGWLLSPSIGTSLAGDPRLADLEHTRRVFADAAELQLALSDSTEHVAEGGLPGMLPDYVPEYLEEALTTHASLPAEHPLHVSPRDADLLLQGMGTVRRAAEVLAASPLPPTLQQGALAPEQVLVPSSHRAPIMFVGWGAARWAHPFELVGTAVEQLCTSYQCEPSDEPVRTIVSAYLAPFTRFAPQSQLEDLLAPALLLSHAQRHEALMDLLLAAEPEDQAAAAPEVMALLAEALAAPPATRRSVRGHASRRQKQRGTGGRRQGTPRAHQAPPTPASPAQVAAAQAAPVPQTPAQQTPAQQRTSPQQAPAQQTPAQQRTSPQQAPAQQTPPPQTPTQQDPPQTNAGRPPVTRRSRRRAEEGS</sequence>
<proteinExistence type="predicted"/>
<dbReference type="Proteomes" id="UP000273119">
    <property type="component" value="Unassembled WGS sequence"/>
</dbReference>
<protein>
    <recommendedName>
        <fullName evidence="4">Aminoglycoside phosphotransferase domain-containing protein</fullName>
    </recommendedName>
</protein>
<feature type="compositionally biased region" description="Low complexity" evidence="1">
    <location>
        <begin position="424"/>
        <end position="438"/>
    </location>
</feature>
<gene>
    <name evidence="2" type="ORF">DWQ67_07340</name>
</gene>
<name>A0A496PIJ3_9MICC</name>
<organism evidence="2 3">
    <name type="scientific">Galactobacter caseinivorans</name>
    <dbReference type="NCBI Taxonomy" id="2676123"/>
    <lineage>
        <taxon>Bacteria</taxon>
        <taxon>Bacillati</taxon>
        <taxon>Actinomycetota</taxon>
        <taxon>Actinomycetes</taxon>
        <taxon>Micrococcales</taxon>
        <taxon>Micrococcaceae</taxon>
        <taxon>Galactobacter</taxon>
    </lineage>
</organism>
<evidence type="ECO:0008006" key="4">
    <source>
        <dbReference type="Google" id="ProtNLM"/>
    </source>
</evidence>
<dbReference type="InterPro" id="IPR011009">
    <property type="entry name" value="Kinase-like_dom_sf"/>
</dbReference>
<evidence type="ECO:0000313" key="3">
    <source>
        <dbReference type="Proteomes" id="UP000273119"/>
    </source>
</evidence>
<accession>A0A496PIJ3</accession>
<dbReference type="AlphaFoldDB" id="A0A496PIJ3"/>
<feature type="region of interest" description="Disordered" evidence="1">
    <location>
        <begin position="328"/>
        <end position="451"/>
    </location>
</feature>
<feature type="compositionally biased region" description="Low complexity" evidence="1">
    <location>
        <begin position="352"/>
        <end position="416"/>
    </location>
</feature>
<dbReference type="SUPFAM" id="SSF56112">
    <property type="entry name" value="Protein kinase-like (PK-like)"/>
    <property type="match status" value="1"/>
</dbReference>
<dbReference type="EMBL" id="QQXL01000004">
    <property type="protein sequence ID" value="RKW70311.1"/>
    <property type="molecule type" value="Genomic_DNA"/>
</dbReference>
<reference evidence="2 3" key="1">
    <citation type="submission" date="2018-07" db="EMBL/GenBank/DDBJ databases">
        <title>Arthrobacter sp. nov., isolated from raw cow's milk with high bacterial count.</title>
        <authorList>
            <person name="Hahne J."/>
            <person name="Isele D."/>
            <person name="Lipski A."/>
        </authorList>
    </citation>
    <scope>NUCLEOTIDE SEQUENCE [LARGE SCALE GENOMIC DNA]</scope>
    <source>
        <strain evidence="2 3">JZ R-183</strain>
    </source>
</reference>
<feature type="compositionally biased region" description="Basic residues" evidence="1">
    <location>
        <begin position="332"/>
        <end position="344"/>
    </location>
</feature>
<comment type="caution">
    <text evidence="2">The sequence shown here is derived from an EMBL/GenBank/DDBJ whole genome shotgun (WGS) entry which is preliminary data.</text>
</comment>
<evidence type="ECO:0000256" key="1">
    <source>
        <dbReference type="SAM" id="MobiDB-lite"/>
    </source>
</evidence>
<evidence type="ECO:0000313" key="2">
    <source>
        <dbReference type="EMBL" id="RKW70311.1"/>
    </source>
</evidence>